<feature type="region of interest" description="Disordered" evidence="1">
    <location>
        <begin position="39"/>
        <end position="58"/>
    </location>
</feature>
<reference evidence="3 4" key="1">
    <citation type="submission" date="2018-09" db="EMBL/GenBank/DDBJ databases">
        <title>Genomic Encyclopedia of Archaeal and Bacterial Type Strains, Phase II (KMG-II): from individual species to whole genera.</title>
        <authorList>
            <person name="Goeker M."/>
        </authorList>
    </citation>
    <scope>NUCLEOTIDE SEQUENCE [LARGE SCALE GENOMIC DNA]</scope>
    <source>
        <strain evidence="3 4">DSM 13151</strain>
    </source>
</reference>
<sequence>MRPIQRTNPRTDRGRGRLRTYAAWLLALALVAVAATGGAAASPGVGTGQSAEQGDDRAASDEAFVVALEDDGDATVTVRVAFDLTDEAERAAFDSLRENETKRDRLEARTEQRFRTIAAEAASETGREMTVENVRTSFETVDGGDRGVVSVAADWRGLAATADGTLRVTEPFASGFTADRPVVLELPDGYELAASDPTPADRTAERAVWDANTSFEGYEAAIEPADDGGTAAEGTGDSLPGPGVVGSLVAIGGGVWLSRRR</sequence>
<proteinExistence type="predicted"/>
<evidence type="ECO:0000256" key="1">
    <source>
        <dbReference type="SAM" id="MobiDB-lite"/>
    </source>
</evidence>
<gene>
    <name evidence="3" type="ORF">ATJ93_2285</name>
</gene>
<comment type="caution">
    <text evidence="3">The sequence shown here is derived from an EMBL/GenBank/DDBJ whole genome shotgun (WGS) entry which is preliminary data.</text>
</comment>
<evidence type="ECO:0000313" key="3">
    <source>
        <dbReference type="EMBL" id="RKD95431.1"/>
    </source>
</evidence>
<name>A0A419WIZ7_9EURY</name>
<evidence type="ECO:0000259" key="2">
    <source>
        <dbReference type="Pfam" id="PF24036"/>
    </source>
</evidence>
<feature type="domain" description="DUF7345" evidence="2">
    <location>
        <begin position="66"/>
        <end position="190"/>
    </location>
</feature>
<dbReference type="Proteomes" id="UP000283805">
    <property type="component" value="Unassembled WGS sequence"/>
</dbReference>
<accession>A0A419WIZ7</accession>
<dbReference type="EMBL" id="RAPO01000002">
    <property type="protein sequence ID" value="RKD95431.1"/>
    <property type="molecule type" value="Genomic_DNA"/>
</dbReference>
<dbReference type="RefSeq" id="WP_120244703.1">
    <property type="nucleotide sequence ID" value="NZ_RAPO01000002.1"/>
</dbReference>
<dbReference type="InterPro" id="IPR055769">
    <property type="entry name" value="DUF7345"/>
</dbReference>
<dbReference type="OrthoDB" id="240095at2157"/>
<organism evidence="3 4">
    <name type="scientific">Halopiger aswanensis</name>
    <dbReference type="NCBI Taxonomy" id="148449"/>
    <lineage>
        <taxon>Archaea</taxon>
        <taxon>Methanobacteriati</taxon>
        <taxon>Methanobacteriota</taxon>
        <taxon>Stenosarchaea group</taxon>
        <taxon>Halobacteria</taxon>
        <taxon>Halobacteriales</taxon>
        <taxon>Natrialbaceae</taxon>
        <taxon>Halopiger</taxon>
    </lineage>
</organism>
<evidence type="ECO:0000313" key="4">
    <source>
        <dbReference type="Proteomes" id="UP000283805"/>
    </source>
</evidence>
<keyword evidence="4" id="KW-1185">Reference proteome</keyword>
<dbReference type="Pfam" id="PF24036">
    <property type="entry name" value="DUF7345"/>
    <property type="match status" value="1"/>
</dbReference>
<protein>
    <recommendedName>
        <fullName evidence="2">DUF7345 domain-containing protein</fullName>
    </recommendedName>
</protein>
<dbReference type="AlphaFoldDB" id="A0A419WIZ7"/>